<name>A0A1Y1RWH5_9SPIO</name>
<proteinExistence type="predicted"/>
<dbReference type="Proteomes" id="UP000192343">
    <property type="component" value="Unassembled WGS sequence"/>
</dbReference>
<dbReference type="PANTHER" id="PTHR37292">
    <property type="entry name" value="VNG6097C"/>
    <property type="match status" value="1"/>
</dbReference>
<dbReference type="EMBL" id="MWQY01000016">
    <property type="protein sequence ID" value="ORC33986.1"/>
    <property type="molecule type" value="Genomic_DNA"/>
</dbReference>
<accession>A0A1Y1RWH5</accession>
<evidence type="ECO:0000313" key="3">
    <source>
        <dbReference type="Proteomes" id="UP000192343"/>
    </source>
</evidence>
<dbReference type="Pfam" id="PF03235">
    <property type="entry name" value="GmrSD_N"/>
    <property type="match status" value="1"/>
</dbReference>
<sequence>MLNLICLESSVAYQEFSVLEVIKKINNVDDQGFFLPYVQRDYVWGTRYQAEERICNLFDSVFKGYPIGSIILWKTNEEIPFHYFIQDLDSDTTRSTNQDNGVHSISKHLVYDGQQRLQTLFSVLRHSFNGKVLAFDLLSDSDVDMDDTGFRFIDRNSPHEPHLLKLNRLFSKDIEKENAFRRELRNEITLDLDEKQEELFEDNFHKLWMAFRTNSLKPLVAWIVDEVKEEKVNQIFMRLNTGGIPLTRAELMLSTLSVGNTDIHDFLKDLTEIIENQSGGYVFDTSELLRFLNQIVKGNLRIDVSQTSKDEQQEILGILDENFEKPVTKFFEQFLKVEFNITSNSLIPQKYALYPLIVYFYKLWNKGNKDYNHLNEPQKMLVKKYFIISQLKAWNLQGDIDQSSRKVIEISDAPSWSGDFPLADVIAIVKAKNKRGTEIEEVDLANNSWFALKIIRKDTVFLFSSTKSGRINPELEHIFPKGLYPDKDYKQEVNILWNLDAISGQINNQKKNKHPKEYFQNNQSFFDHYKFLPDLNSAEWDDHKLFIEKRKERMINEFTRLYDITITK</sequence>
<dbReference type="AlphaFoldDB" id="A0A1Y1RWH5"/>
<dbReference type="InterPro" id="IPR004919">
    <property type="entry name" value="GmrSD_N"/>
</dbReference>
<comment type="caution">
    <text evidence="2">The sequence shown here is derived from an EMBL/GenBank/DDBJ whole genome shotgun (WGS) entry which is preliminary data.</text>
</comment>
<organism evidence="2 3">
    <name type="scientific">Marispirochaeta aestuarii</name>
    <dbReference type="NCBI Taxonomy" id="1963862"/>
    <lineage>
        <taxon>Bacteria</taxon>
        <taxon>Pseudomonadati</taxon>
        <taxon>Spirochaetota</taxon>
        <taxon>Spirochaetia</taxon>
        <taxon>Spirochaetales</taxon>
        <taxon>Spirochaetaceae</taxon>
        <taxon>Marispirochaeta</taxon>
    </lineage>
</organism>
<gene>
    <name evidence="2" type="ORF">B4O97_13945</name>
</gene>
<reference evidence="2 3" key="1">
    <citation type="submission" date="2017-03" db="EMBL/GenBank/DDBJ databases">
        <title>Draft Genome sequence of Marispirochaeta sp. strain JC444.</title>
        <authorList>
            <person name="Shivani Y."/>
            <person name="Subhash Y."/>
            <person name="Sasikala C."/>
            <person name="Ramana C."/>
        </authorList>
    </citation>
    <scope>NUCLEOTIDE SEQUENCE [LARGE SCALE GENOMIC DNA]</scope>
    <source>
        <strain evidence="2 3">JC444</strain>
    </source>
</reference>
<keyword evidence="3" id="KW-1185">Reference proteome</keyword>
<feature type="domain" description="GmrSD restriction endonucleases N-terminal" evidence="1">
    <location>
        <begin position="24"/>
        <end position="256"/>
    </location>
</feature>
<evidence type="ECO:0000259" key="1">
    <source>
        <dbReference type="Pfam" id="PF03235"/>
    </source>
</evidence>
<dbReference type="PANTHER" id="PTHR37292:SF2">
    <property type="entry name" value="DUF262 DOMAIN-CONTAINING PROTEIN"/>
    <property type="match status" value="1"/>
</dbReference>
<evidence type="ECO:0000313" key="2">
    <source>
        <dbReference type="EMBL" id="ORC33986.1"/>
    </source>
</evidence>
<protein>
    <recommendedName>
        <fullName evidence="1">GmrSD restriction endonucleases N-terminal domain-containing protein</fullName>
    </recommendedName>
</protein>
<dbReference type="STRING" id="1963862.B4O97_13945"/>